<keyword evidence="1" id="KW-0732">Signal</keyword>
<dbReference type="PROSITE" id="PS51257">
    <property type="entry name" value="PROKAR_LIPOPROTEIN"/>
    <property type="match status" value="1"/>
</dbReference>
<dbReference type="EMBL" id="QPMK01000002">
    <property type="protein sequence ID" value="RDD67616.1"/>
    <property type="molecule type" value="Genomic_DNA"/>
</dbReference>
<proteinExistence type="predicted"/>
<evidence type="ECO:0008006" key="4">
    <source>
        <dbReference type="Google" id="ProtNLM"/>
    </source>
</evidence>
<feature type="chain" id="PRO_5016959363" description="LPS-assembly lipoprotein" evidence="1">
    <location>
        <begin position="25"/>
        <end position="162"/>
    </location>
</feature>
<gene>
    <name evidence="2" type="ORF">DU478_02895</name>
</gene>
<name>A0A369TXD7_9RHOB</name>
<dbReference type="AlphaFoldDB" id="A0A369TXD7"/>
<dbReference type="GO" id="GO:0043165">
    <property type="term" value="P:Gram-negative-bacterium-type cell outer membrane assembly"/>
    <property type="evidence" value="ECO:0007669"/>
    <property type="project" value="InterPro"/>
</dbReference>
<dbReference type="InterPro" id="IPR007485">
    <property type="entry name" value="LPS_assembly_LptE"/>
</dbReference>
<dbReference type="InterPro" id="IPR006311">
    <property type="entry name" value="TAT_signal"/>
</dbReference>
<keyword evidence="3" id="KW-1185">Reference proteome</keyword>
<feature type="signal peptide" evidence="1">
    <location>
        <begin position="1"/>
        <end position="24"/>
    </location>
</feature>
<dbReference type="RefSeq" id="WP_114509430.1">
    <property type="nucleotide sequence ID" value="NZ_QPMK01000002.1"/>
</dbReference>
<protein>
    <recommendedName>
        <fullName evidence="4">LPS-assembly lipoprotein</fullName>
    </recommendedName>
</protein>
<dbReference type="PROSITE" id="PS51318">
    <property type="entry name" value="TAT"/>
    <property type="match status" value="1"/>
</dbReference>
<dbReference type="OrthoDB" id="7629596at2"/>
<evidence type="ECO:0000256" key="1">
    <source>
        <dbReference type="SAM" id="SignalP"/>
    </source>
</evidence>
<evidence type="ECO:0000313" key="3">
    <source>
        <dbReference type="Proteomes" id="UP000253977"/>
    </source>
</evidence>
<dbReference type="GO" id="GO:0019867">
    <property type="term" value="C:outer membrane"/>
    <property type="evidence" value="ECO:0007669"/>
    <property type="project" value="InterPro"/>
</dbReference>
<dbReference type="Gene3D" id="3.30.160.150">
    <property type="entry name" value="Lipoprotein like domain"/>
    <property type="match status" value="1"/>
</dbReference>
<organism evidence="2 3">
    <name type="scientific">Thalassococcus profundi</name>
    <dbReference type="NCBI Taxonomy" id="2282382"/>
    <lineage>
        <taxon>Bacteria</taxon>
        <taxon>Pseudomonadati</taxon>
        <taxon>Pseudomonadota</taxon>
        <taxon>Alphaproteobacteria</taxon>
        <taxon>Rhodobacterales</taxon>
        <taxon>Roseobacteraceae</taxon>
        <taxon>Thalassococcus</taxon>
    </lineage>
</organism>
<reference evidence="2 3" key="1">
    <citation type="submission" date="2018-07" db="EMBL/GenBank/DDBJ databases">
        <title>Thalassococcus profundi sp. nov., a marine bacterium isolated from deep seawater of Okinawa Trough.</title>
        <authorList>
            <person name="Yu M."/>
        </authorList>
    </citation>
    <scope>NUCLEOTIDE SEQUENCE [LARGE SCALE GENOMIC DNA]</scope>
    <source>
        <strain evidence="2 3">WRAS1</strain>
    </source>
</reference>
<accession>A0A369TXD7</accession>
<comment type="caution">
    <text evidence="2">The sequence shown here is derived from an EMBL/GenBank/DDBJ whole genome shotgun (WGS) entry which is preliminary data.</text>
</comment>
<sequence>MSSSDRRLFLLSGLALGACGFAPAYGPTGSAGRLQGQVMLAPPETQEVYMLNRRIEERLGRAAAGRFALSVEVTTEQDGFGTTSAGSTTRYRLTGEARYRLRDTVTDTLISERRAVAFTGYSAFGSNVATLAGARDAEERLMVILADQIVDQLLLLSSELPA</sequence>
<dbReference type="Proteomes" id="UP000253977">
    <property type="component" value="Unassembled WGS sequence"/>
</dbReference>
<dbReference type="Pfam" id="PF04390">
    <property type="entry name" value="LptE"/>
    <property type="match status" value="1"/>
</dbReference>
<evidence type="ECO:0000313" key="2">
    <source>
        <dbReference type="EMBL" id="RDD67616.1"/>
    </source>
</evidence>